<name>A0A7W8ZD72_9ACTN</name>
<organism evidence="1 2">
    <name type="scientific">Sphaerisporangium krabiense</name>
    <dbReference type="NCBI Taxonomy" id="763782"/>
    <lineage>
        <taxon>Bacteria</taxon>
        <taxon>Bacillati</taxon>
        <taxon>Actinomycetota</taxon>
        <taxon>Actinomycetes</taxon>
        <taxon>Streptosporangiales</taxon>
        <taxon>Streptosporangiaceae</taxon>
        <taxon>Sphaerisporangium</taxon>
    </lineage>
</organism>
<proteinExistence type="predicted"/>
<dbReference type="Proteomes" id="UP000588112">
    <property type="component" value="Unassembled WGS sequence"/>
</dbReference>
<sequence>MSAHTRPALRVARVAGTAARAGAAGGNTPWG</sequence>
<accession>A0A7W8ZD72</accession>
<dbReference type="EMBL" id="JACHBR010000004">
    <property type="protein sequence ID" value="MBB5631710.1"/>
    <property type="molecule type" value="Genomic_DNA"/>
</dbReference>
<evidence type="ECO:0000313" key="1">
    <source>
        <dbReference type="EMBL" id="MBB5631710.1"/>
    </source>
</evidence>
<protein>
    <submittedName>
        <fullName evidence="1">Uncharacterized protein</fullName>
    </submittedName>
</protein>
<reference evidence="1 2" key="1">
    <citation type="submission" date="2020-08" db="EMBL/GenBank/DDBJ databases">
        <title>Sequencing the genomes of 1000 actinobacteria strains.</title>
        <authorList>
            <person name="Klenk H.-P."/>
        </authorList>
    </citation>
    <scope>NUCLEOTIDE SEQUENCE [LARGE SCALE GENOMIC DNA]</scope>
    <source>
        <strain evidence="1 2">DSM 45790</strain>
    </source>
</reference>
<keyword evidence="2" id="KW-1185">Reference proteome</keyword>
<comment type="caution">
    <text evidence="1">The sequence shown here is derived from an EMBL/GenBank/DDBJ whole genome shotgun (WGS) entry which is preliminary data.</text>
</comment>
<evidence type="ECO:0000313" key="2">
    <source>
        <dbReference type="Proteomes" id="UP000588112"/>
    </source>
</evidence>
<dbReference type="AlphaFoldDB" id="A0A7W8ZD72"/>
<gene>
    <name evidence="1" type="ORF">BJ981_007496</name>
</gene>